<keyword evidence="1" id="KW-0479">Metal-binding</keyword>
<dbReference type="PANTHER" id="PTHR10670:SF0">
    <property type="entry name" value="DNA POLYMERASE EPSILON CATALYTIC SUBUNIT A"/>
    <property type="match status" value="1"/>
</dbReference>
<sequence length="256" mass="28567">MGFSGRGNGFRGGWKGIRRGGGRGRGRGYGFKSSRRLAHSSWGSDEPVQAENADPKTSTTERKSLDRRKEMDFQDSNSGVEVLSAGSRPRLGWLYNMASVTVLDSISEKLVQGADLFFIGSDGADFRATAVMRPYLYLSALEDKVGELETSLLKLYPELIACCTVTYLEDLDAPNHLSMREGRPYLKVESWTMKESNDLRQMLIPFQRKNQASKKKLGVADAAELEYRAGLDLLDDIREYDVSPLNRIAIGTRRTP</sequence>
<dbReference type="GO" id="GO:0051539">
    <property type="term" value="F:4 iron, 4 sulfur cluster binding"/>
    <property type="evidence" value="ECO:0007669"/>
    <property type="project" value="UniProtKB-KW"/>
</dbReference>
<dbReference type="GO" id="GO:0003677">
    <property type="term" value="F:DNA binding"/>
    <property type="evidence" value="ECO:0007669"/>
    <property type="project" value="UniProtKB-KW"/>
</dbReference>
<comment type="subcellular location">
    <subcellularLocation>
        <location evidence="1">Nucleus</location>
    </subcellularLocation>
</comment>
<dbReference type="GO" id="GO:0045004">
    <property type="term" value="P:DNA replication proofreading"/>
    <property type="evidence" value="ECO:0007669"/>
    <property type="project" value="TreeGrafter"/>
</dbReference>
<evidence type="ECO:0000256" key="1">
    <source>
        <dbReference type="RuleBase" id="RU365029"/>
    </source>
</evidence>
<dbReference type="GO" id="GO:0003887">
    <property type="term" value="F:DNA-directed DNA polymerase activity"/>
    <property type="evidence" value="ECO:0007669"/>
    <property type="project" value="UniProtKB-KW"/>
</dbReference>
<keyword evidence="1" id="KW-0539">Nucleus</keyword>
<protein>
    <recommendedName>
        <fullName evidence="1">DNA polymerase epsilon catalytic subunit</fullName>
        <ecNumber evidence="1">2.7.7.7</ecNumber>
    </recommendedName>
</protein>
<keyword evidence="1" id="KW-0862">Zinc</keyword>
<keyword evidence="1" id="KW-0411">Iron-sulfur</keyword>
<dbReference type="EMBL" id="HBHW01022278">
    <property type="protein sequence ID" value="CAE0049068.1"/>
    <property type="molecule type" value="Transcribed_RNA"/>
</dbReference>
<proteinExistence type="inferred from homology"/>
<dbReference type="PANTHER" id="PTHR10670">
    <property type="entry name" value="DNA POLYMERASE EPSILON CATALYTIC SUBUNIT A"/>
    <property type="match status" value="1"/>
</dbReference>
<keyword evidence="1" id="KW-0808">Transferase</keyword>
<keyword evidence="1" id="KW-0004">4Fe-4S</keyword>
<comment type="cofactor">
    <cofactor evidence="1">
        <name>[4Fe-4S] cluster</name>
        <dbReference type="ChEBI" id="CHEBI:49883"/>
    </cofactor>
</comment>
<keyword evidence="1" id="KW-0235">DNA replication</keyword>
<keyword evidence="1" id="KW-0238">DNA-binding</keyword>
<comment type="catalytic activity">
    <reaction evidence="1">
        <text>DNA(n) + a 2'-deoxyribonucleoside 5'-triphosphate = DNA(n+1) + diphosphate</text>
        <dbReference type="Rhea" id="RHEA:22508"/>
        <dbReference type="Rhea" id="RHEA-COMP:17339"/>
        <dbReference type="Rhea" id="RHEA-COMP:17340"/>
        <dbReference type="ChEBI" id="CHEBI:33019"/>
        <dbReference type="ChEBI" id="CHEBI:61560"/>
        <dbReference type="ChEBI" id="CHEBI:173112"/>
        <dbReference type="EC" id="2.7.7.7"/>
    </reaction>
</comment>
<keyword evidence="1" id="KW-0239">DNA-directed DNA polymerase</keyword>
<name>A0A7S2ZRJ1_9RHOD</name>
<organism evidence="3">
    <name type="scientific">Rhodosorus marinus</name>
    <dbReference type="NCBI Taxonomy" id="101924"/>
    <lineage>
        <taxon>Eukaryota</taxon>
        <taxon>Rhodophyta</taxon>
        <taxon>Stylonematophyceae</taxon>
        <taxon>Stylonematales</taxon>
        <taxon>Stylonemataceae</taxon>
        <taxon>Rhodosorus</taxon>
    </lineage>
</organism>
<keyword evidence="1" id="KW-0408">Iron</keyword>
<dbReference type="InterPro" id="IPR029703">
    <property type="entry name" value="POL2"/>
</dbReference>
<dbReference type="GO" id="GO:0006287">
    <property type="term" value="P:base-excision repair, gap-filling"/>
    <property type="evidence" value="ECO:0007669"/>
    <property type="project" value="TreeGrafter"/>
</dbReference>
<evidence type="ECO:0000256" key="2">
    <source>
        <dbReference type="SAM" id="MobiDB-lite"/>
    </source>
</evidence>
<dbReference type="GO" id="GO:0008270">
    <property type="term" value="F:zinc ion binding"/>
    <property type="evidence" value="ECO:0007669"/>
    <property type="project" value="UniProtKB-KW"/>
</dbReference>
<comment type="similarity">
    <text evidence="1">Belongs to the DNA polymerase type-B family.</text>
</comment>
<keyword evidence="1" id="KW-0548">Nucleotidyltransferase</keyword>
<evidence type="ECO:0000313" key="3">
    <source>
        <dbReference type="EMBL" id="CAE0049068.1"/>
    </source>
</evidence>
<reference evidence="3" key="1">
    <citation type="submission" date="2021-01" db="EMBL/GenBank/DDBJ databases">
        <authorList>
            <person name="Corre E."/>
            <person name="Pelletier E."/>
            <person name="Niang G."/>
            <person name="Scheremetjew M."/>
            <person name="Finn R."/>
            <person name="Kale V."/>
            <person name="Holt S."/>
            <person name="Cochrane G."/>
            <person name="Meng A."/>
            <person name="Brown T."/>
            <person name="Cohen L."/>
        </authorList>
    </citation>
    <scope>NUCLEOTIDE SEQUENCE</scope>
    <source>
        <strain evidence="3">CCMP 769</strain>
    </source>
</reference>
<dbReference type="GO" id="GO:0008310">
    <property type="term" value="F:single-stranded DNA 3'-5' DNA exonuclease activity"/>
    <property type="evidence" value="ECO:0007669"/>
    <property type="project" value="TreeGrafter"/>
</dbReference>
<dbReference type="GO" id="GO:0008622">
    <property type="term" value="C:epsilon DNA polymerase complex"/>
    <property type="evidence" value="ECO:0007669"/>
    <property type="project" value="InterPro"/>
</dbReference>
<feature type="region of interest" description="Disordered" evidence="2">
    <location>
        <begin position="1"/>
        <end position="72"/>
    </location>
</feature>
<feature type="compositionally biased region" description="Gly residues" evidence="2">
    <location>
        <begin position="1"/>
        <end position="15"/>
    </location>
</feature>
<gene>
    <name evidence="3" type="ORF">RMAR00112_LOCUS17065</name>
</gene>
<dbReference type="EC" id="2.7.7.7" evidence="1"/>
<dbReference type="AlphaFoldDB" id="A0A7S2ZRJ1"/>
<dbReference type="GO" id="GO:0000278">
    <property type="term" value="P:mitotic cell cycle"/>
    <property type="evidence" value="ECO:0007669"/>
    <property type="project" value="TreeGrafter"/>
</dbReference>
<dbReference type="GO" id="GO:0006297">
    <property type="term" value="P:nucleotide-excision repair, DNA gap filling"/>
    <property type="evidence" value="ECO:0007669"/>
    <property type="project" value="TreeGrafter"/>
</dbReference>
<comment type="function">
    <text evidence="1">DNA polymerase II participates in chromosomal DNA replication.</text>
</comment>
<feature type="compositionally biased region" description="Basic and acidic residues" evidence="2">
    <location>
        <begin position="59"/>
        <end position="72"/>
    </location>
</feature>
<dbReference type="GO" id="GO:0006272">
    <property type="term" value="P:leading strand elongation"/>
    <property type="evidence" value="ECO:0007669"/>
    <property type="project" value="TreeGrafter"/>
</dbReference>
<accession>A0A7S2ZRJ1</accession>
<keyword evidence="1" id="KW-0863">Zinc-finger</keyword>
<feature type="compositionally biased region" description="Basic residues" evidence="2">
    <location>
        <begin position="16"/>
        <end position="26"/>
    </location>
</feature>